<dbReference type="InterPro" id="IPR015500">
    <property type="entry name" value="Peptidase_S8_subtilisin-rel"/>
</dbReference>
<evidence type="ECO:0000256" key="3">
    <source>
        <dbReference type="ARBA" id="ARBA00022801"/>
    </source>
</evidence>
<dbReference type="GO" id="GO:0006508">
    <property type="term" value="P:proteolysis"/>
    <property type="evidence" value="ECO:0007669"/>
    <property type="project" value="UniProtKB-KW"/>
</dbReference>
<feature type="region of interest" description="Disordered" evidence="7">
    <location>
        <begin position="1"/>
        <end position="30"/>
    </location>
</feature>
<organism evidence="9 10">
    <name type="scientific">Lasiodiplodia hormozganensis</name>
    <dbReference type="NCBI Taxonomy" id="869390"/>
    <lineage>
        <taxon>Eukaryota</taxon>
        <taxon>Fungi</taxon>
        <taxon>Dikarya</taxon>
        <taxon>Ascomycota</taxon>
        <taxon>Pezizomycotina</taxon>
        <taxon>Dothideomycetes</taxon>
        <taxon>Dothideomycetes incertae sedis</taxon>
        <taxon>Botryosphaeriales</taxon>
        <taxon>Botryosphaeriaceae</taxon>
        <taxon>Lasiodiplodia</taxon>
    </lineage>
</organism>
<feature type="compositionally biased region" description="Acidic residues" evidence="7">
    <location>
        <begin position="18"/>
        <end position="28"/>
    </location>
</feature>
<feature type="compositionally biased region" description="Basic and acidic residues" evidence="7">
    <location>
        <begin position="240"/>
        <end position="253"/>
    </location>
</feature>
<evidence type="ECO:0000256" key="5">
    <source>
        <dbReference type="PROSITE-ProRule" id="PRU01240"/>
    </source>
</evidence>
<keyword evidence="2" id="KW-0645">Protease</keyword>
<evidence type="ECO:0000256" key="2">
    <source>
        <dbReference type="ARBA" id="ARBA00022670"/>
    </source>
</evidence>
<accession>A0AA39XDH4</accession>
<gene>
    <name evidence="9" type="ORF">DIS24_g10779</name>
</gene>
<dbReference type="Gene3D" id="1.25.40.20">
    <property type="entry name" value="Ankyrin repeat-containing domain"/>
    <property type="match status" value="1"/>
</dbReference>
<dbReference type="InterPro" id="IPR036770">
    <property type="entry name" value="Ankyrin_rpt-contain_sf"/>
</dbReference>
<keyword evidence="3" id="KW-0378">Hydrolase</keyword>
<comment type="similarity">
    <text evidence="1 5">Belongs to the peptidase S8 family.</text>
</comment>
<keyword evidence="6" id="KW-0175">Coiled coil</keyword>
<dbReference type="InterPro" id="IPR051048">
    <property type="entry name" value="Peptidase_S8/S53_subtilisin"/>
</dbReference>
<reference evidence="9" key="1">
    <citation type="submission" date="2023-06" db="EMBL/GenBank/DDBJ databases">
        <title>Multi-omics analyses reveal the molecular pathogenesis toolkit of Lasiodiplodia hormozganensis, a cross-kingdom pathogen.</title>
        <authorList>
            <person name="Felix C."/>
            <person name="Meneses R."/>
            <person name="Goncalves M.F.M."/>
            <person name="Tilleman L."/>
            <person name="Duarte A.S."/>
            <person name="Jorrin-Novo J.V."/>
            <person name="Van De Peer Y."/>
            <person name="Deforce D."/>
            <person name="Van Nieuwerburgh F."/>
            <person name="Esteves A.C."/>
            <person name="Alves A."/>
        </authorList>
    </citation>
    <scope>NUCLEOTIDE SEQUENCE</scope>
    <source>
        <strain evidence="9">CBS 339.90</strain>
    </source>
</reference>
<protein>
    <recommendedName>
        <fullName evidence="8">Peptidase S8/S53 domain-containing protein</fullName>
    </recommendedName>
</protein>
<dbReference type="PRINTS" id="PR00723">
    <property type="entry name" value="SUBTILISIN"/>
</dbReference>
<dbReference type="Gene3D" id="3.40.50.200">
    <property type="entry name" value="Peptidase S8/S53 domain"/>
    <property type="match status" value="1"/>
</dbReference>
<proteinExistence type="inferred from homology"/>
<feature type="domain" description="Peptidase S8/S53" evidence="8">
    <location>
        <begin position="666"/>
        <end position="883"/>
    </location>
</feature>
<dbReference type="GO" id="GO:0004252">
    <property type="term" value="F:serine-type endopeptidase activity"/>
    <property type="evidence" value="ECO:0007669"/>
    <property type="project" value="InterPro"/>
</dbReference>
<evidence type="ECO:0000256" key="6">
    <source>
        <dbReference type="SAM" id="Coils"/>
    </source>
</evidence>
<dbReference type="AlphaFoldDB" id="A0AA39XDH4"/>
<evidence type="ECO:0000256" key="7">
    <source>
        <dbReference type="SAM" id="MobiDB-lite"/>
    </source>
</evidence>
<dbReference type="Proteomes" id="UP001175001">
    <property type="component" value="Unassembled WGS sequence"/>
</dbReference>
<name>A0AA39XDH4_9PEZI</name>
<feature type="region of interest" description="Disordered" evidence="7">
    <location>
        <begin position="229"/>
        <end position="299"/>
    </location>
</feature>
<keyword evidence="4" id="KW-0720">Serine protease</keyword>
<evidence type="ECO:0000313" key="10">
    <source>
        <dbReference type="Proteomes" id="UP001175001"/>
    </source>
</evidence>
<dbReference type="PANTHER" id="PTHR43399">
    <property type="entry name" value="SUBTILISIN-RELATED"/>
    <property type="match status" value="1"/>
</dbReference>
<dbReference type="EMBL" id="JAUJDW010000127">
    <property type="protein sequence ID" value="KAK0631185.1"/>
    <property type="molecule type" value="Genomic_DNA"/>
</dbReference>
<dbReference type="PROSITE" id="PS51892">
    <property type="entry name" value="SUBTILASE"/>
    <property type="match status" value="1"/>
</dbReference>
<keyword evidence="10" id="KW-1185">Reference proteome</keyword>
<evidence type="ECO:0000256" key="1">
    <source>
        <dbReference type="ARBA" id="ARBA00011073"/>
    </source>
</evidence>
<dbReference type="SUPFAM" id="SSF48403">
    <property type="entry name" value="Ankyrin repeat"/>
    <property type="match status" value="1"/>
</dbReference>
<dbReference type="InterPro" id="IPR036852">
    <property type="entry name" value="Peptidase_S8/S53_dom_sf"/>
</dbReference>
<dbReference type="InterPro" id="IPR000209">
    <property type="entry name" value="Peptidase_S8/S53_dom"/>
</dbReference>
<dbReference type="Pfam" id="PF00082">
    <property type="entry name" value="Peptidase_S8"/>
    <property type="match status" value="1"/>
</dbReference>
<feature type="coiled-coil region" evidence="6">
    <location>
        <begin position="578"/>
        <end position="605"/>
    </location>
</feature>
<sequence>MAATGDGVGDRSASCSESEGEGERENDDEVLRKKFEEIIGKLKNGKSDDANDLAEEIYQGYSDCLSKAMKGEDRKTILHMIAVSARRKDIEKWLPITRKIIENFPELMQETDKMGRNPLQKAVQGGRSRLVTTMCEATPKTAFDKIVRMKDSDSNNSLHDALNKEDPSRIAPELIQKINNPDEVLCELNGKGLSPLHIAVEYQQCTPSQLGIVKALIERSNKVLEVNVPPTEPGQRSVYLHHEKTRREAERTSHVNLNVESRQKPGGSVNDREVLNPPKEPPHNNPIMRSSAAPHKPTSAETNLSYLAGKMPQGFENQDFYKFRRSSITKNIAFTDKGINEVGQLADAHGQTKVWISKHEDKREKVTEPSANAIRDLLKLRFMCGQKNSEKIDSFLYGPNPEKEIQFIHPEGPNAKTSHQILEGMKPYLHFEDTLQYVKIPFLRAEKSVRTSSLKLSPRTSSKGRDDYLAVFKWLKDKGVKRIVDLEVDDYKEFFPGDEKAVPSHSDEAIEKALVGIEVLRSWNWRKPDLSSELIFRRAPEVSQLTLHWSGNDAILRSWSEVEGLRKLQNLKRVVILAQQGLETRDRSEENLEQFKDRLNAGRHDTKIEVEPKFETHRPTSRSEKQVSLENRPKQQHEWLNVMDRFADFIQNVDVKDIPRLVDEPIRVALIDDGIDPTEKTLLGKVGGGRSFCKSDDMRTPFYVTSGWHGTIMASMICRVCPKAQLWVYKLEEGASDDSKRTITAESAAQAVEAAVNKKVDIISMSWTIEKTGDNQASLSKLKAAINKAVNQNILLFCAANDQISDDESYPGYITREQFKIGAATEFKKAWEGTGEIPVNYILPGKDVIMERPELDVPLDKCTKATGSSVSTALAAGLAALILYCVKMAACHYAASNNQEGNPITFNDFQKLKNFNRMNEAISRIGLENRYIKVDKFFKFKDNPGVKSKEEKREMVNKIAGRLIMSQEPTF</sequence>
<evidence type="ECO:0000313" key="9">
    <source>
        <dbReference type="EMBL" id="KAK0631185.1"/>
    </source>
</evidence>
<comment type="caution">
    <text evidence="5">Lacks conserved residue(s) required for the propagation of feature annotation.</text>
</comment>
<dbReference type="PANTHER" id="PTHR43399:SF4">
    <property type="entry name" value="CELL WALL-ASSOCIATED PROTEASE"/>
    <property type="match status" value="1"/>
</dbReference>
<evidence type="ECO:0000256" key="4">
    <source>
        <dbReference type="ARBA" id="ARBA00022825"/>
    </source>
</evidence>
<evidence type="ECO:0000259" key="8">
    <source>
        <dbReference type="Pfam" id="PF00082"/>
    </source>
</evidence>
<comment type="caution">
    <text evidence="9">The sequence shown here is derived from an EMBL/GenBank/DDBJ whole genome shotgun (WGS) entry which is preliminary data.</text>
</comment>
<feature type="region of interest" description="Disordered" evidence="7">
    <location>
        <begin position="611"/>
        <end position="631"/>
    </location>
</feature>
<dbReference type="SUPFAM" id="SSF52743">
    <property type="entry name" value="Subtilisin-like"/>
    <property type="match status" value="1"/>
</dbReference>
<dbReference type="CDD" id="cd07491">
    <property type="entry name" value="Peptidases_S8_7"/>
    <property type="match status" value="1"/>
</dbReference>